<accession>A0A6A6H1Z2</accession>
<dbReference type="AlphaFoldDB" id="A0A6A6H1Z2"/>
<name>A0A6A6H1Z2_VIRVR</name>
<dbReference type="Proteomes" id="UP000800092">
    <property type="component" value="Unassembled WGS sequence"/>
</dbReference>
<dbReference type="EMBL" id="ML991819">
    <property type="protein sequence ID" value="KAF2232104.1"/>
    <property type="molecule type" value="Genomic_DNA"/>
</dbReference>
<reference evidence="1" key="1">
    <citation type="journal article" date="2020" name="Stud. Mycol.">
        <title>101 Dothideomycetes genomes: a test case for predicting lifestyles and emergence of pathogens.</title>
        <authorList>
            <person name="Haridas S."/>
            <person name="Albert R."/>
            <person name="Binder M."/>
            <person name="Bloem J."/>
            <person name="Labutti K."/>
            <person name="Salamov A."/>
            <person name="Andreopoulos B."/>
            <person name="Baker S."/>
            <person name="Barry K."/>
            <person name="Bills G."/>
            <person name="Bluhm B."/>
            <person name="Cannon C."/>
            <person name="Castanera R."/>
            <person name="Culley D."/>
            <person name="Daum C."/>
            <person name="Ezra D."/>
            <person name="Gonzalez J."/>
            <person name="Henrissat B."/>
            <person name="Kuo A."/>
            <person name="Liang C."/>
            <person name="Lipzen A."/>
            <person name="Lutzoni F."/>
            <person name="Magnuson J."/>
            <person name="Mondo S."/>
            <person name="Nolan M."/>
            <person name="Ohm R."/>
            <person name="Pangilinan J."/>
            <person name="Park H.-J."/>
            <person name="Ramirez L."/>
            <person name="Alfaro M."/>
            <person name="Sun H."/>
            <person name="Tritt A."/>
            <person name="Yoshinaga Y."/>
            <person name="Zwiers L.-H."/>
            <person name="Turgeon B."/>
            <person name="Goodwin S."/>
            <person name="Spatafora J."/>
            <person name="Crous P."/>
            <person name="Grigoriev I."/>
        </authorList>
    </citation>
    <scope>NUCLEOTIDE SEQUENCE</scope>
    <source>
        <strain evidence="1">Tuck. ex Michener</strain>
    </source>
</reference>
<gene>
    <name evidence="1" type="ORF">EV356DRAFT_260945</name>
</gene>
<protein>
    <submittedName>
        <fullName evidence="1">Uncharacterized protein</fullName>
    </submittedName>
</protein>
<sequence length="157" mass="17360">MPLGSAMTTLSSFAGPIFEIPQHPSKPLLLPIYKGCSVSLSSLGFLLAMVTCVVLPYRVQNFSSVSQRPMLLQPGLSEKDLQAKAHLWILHEAQRLHSNMGQVESVSTQPYNQLYHLFTSPSFQTSDNQSLQCAVAPLSVEVFYYVMSVQPFRIGKG</sequence>
<organism evidence="1 2">
    <name type="scientific">Viridothelium virens</name>
    <name type="common">Speckled blister lichen</name>
    <name type="synonym">Trypethelium virens</name>
    <dbReference type="NCBI Taxonomy" id="1048519"/>
    <lineage>
        <taxon>Eukaryota</taxon>
        <taxon>Fungi</taxon>
        <taxon>Dikarya</taxon>
        <taxon>Ascomycota</taxon>
        <taxon>Pezizomycotina</taxon>
        <taxon>Dothideomycetes</taxon>
        <taxon>Dothideomycetes incertae sedis</taxon>
        <taxon>Trypetheliales</taxon>
        <taxon>Trypetheliaceae</taxon>
        <taxon>Viridothelium</taxon>
    </lineage>
</organism>
<evidence type="ECO:0000313" key="1">
    <source>
        <dbReference type="EMBL" id="KAF2232104.1"/>
    </source>
</evidence>
<keyword evidence="2" id="KW-1185">Reference proteome</keyword>
<proteinExistence type="predicted"/>
<evidence type="ECO:0000313" key="2">
    <source>
        <dbReference type="Proteomes" id="UP000800092"/>
    </source>
</evidence>